<dbReference type="AlphaFoldDB" id="A0A955L2X6"/>
<dbReference type="Proteomes" id="UP000782843">
    <property type="component" value="Unassembled WGS sequence"/>
</dbReference>
<evidence type="ECO:0000313" key="3">
    <source>
        <dbReference type="Proteomes" id="UP000782843"/>
    </source>
</evidence>
<proteinExistence type="predicted"/>
<dbReference type="PANTHER" id="PTHR43617">
    <property type="entry name" value="L-AMINO ACID N-ACETYLTRANSFERASE"/>
    <property type="match status" value="1"/>
</dbReference>
<name>A0A955L2X6_9BACT</name>
<comment type="caution">
    <text evidence="2">The sequence shown here is derived from an EMBL/GenBank/DDBJ whole genome shotgun (WGS) entry which is preliminary data.</text>
</comment>
<dbReference type="InterPro" id="IPR016181">
    <property type="entry name" value="Acyl_CoA_acyltransferase"/>
</dbReference>
<dbReference type="CDD" id="cd04301">
    <property type="entry name" value="NAT_SF"/>
    <property type="match status" value="1"/>
</dbReference>
<evidence type="ECO:0000313" key="2">
    <source>
        <dbReference type="EMBL" id="MCA9381888.1"/>
    </source>
</evidence>
<dbReference type="Gene3D" id="3.40.630.30">
    <property type="match status" value="1"/>
</dbReference>
<protein>
    <submittedName>
        <fullName evidence="2">GNAT family N-acetyltransferase</fullName>
    </submittedName>
</protein>
<dbReference type="InterPro" id="IPR000182">
    <property type="entry name" value="GNAT_dom"/>
</dbReference>
<dbReference type="EMBL" id="JAGQLG010000019">
    <property type="protein sequence ID" value="MCA9381888.1"/>
    <property type="molecule type" value="Genomic_DNA"/>
</dbReference>
<accession>A0A955L2X6</accession>
<organism evidence="2 3">
    <name type="scientific">Candidatus Dojkabacteria bacterium</name>
    <dbReference type="NCBI Taxonomy" id="2099670"/>
    <lineage>
        <taxon>Bacteria</taxon>
        <taxon>Candidatus Dojkabacteria</taxon>
    </lineage>
</organism>
<dbReference type="SUPFAM" id="SSF55729">
    <property type="entry name" value="Acyl-CoA N-acyltransferases (Nat)"/>
    <property type="match status" value="1"/>
</dbReference>
<dbReference type="Pfam" id="PF13508">
    <property type="entry name" value="Acetyltransf_7"/>
    <property type="match status" value="1"/>
</dbReference>
<gene>
    <name evidence="2" type="ORF">KC660_00590</name>
</gene>
<dbReference type="GO" id="GO:0016747">
    <property type="term" value="F:acyltransferase activity, transferring groups other than amino-acyl groups"/>
    <property type="evidence" value="ECO:0007669"/>
    <property type="project" value="InterPro"/>
</dbReference>
<feature type="domain" description="N-acetyltransferase" evidence="1">
    <location>
        <begin position="7"/>
        <end position="169"/>
    </location>
</feature>
<dbReference type="PROSITE" id="PS51186">
    <property type="entry name" value="GNAT"/>
    <property type="match status" value="1"/>
</dbReference>
<dbReference type="InterPro" id="IPR050276">
    <property type="entry name" value="MshD_Acetyltransferase"/>
</dbReference>
<evidence type="ECO:0000259" key="1">
    <source>
        <dbReference type="PROSITE" id="PS51186"/>
    </source>
</evidence>
<reference evidence="2" key="1">
    <citation type="submission" date="2020-04" db="EMBL/GenBank/DDBJ databases">
        <authorList>
            <person name="Zhang T."/>
        </authorList>
    </citation>
    <scope>NUCLEOTIDE SEQUENCE</scope>
    <source>
        <strain evidence="2">HKST-UBA10</strain>
    </source>
</reference>
<reference evidence="2" key="2">
    <citation type="journal article" date="2021" name="Microbiome">
        <title>Successional dynamics and alternative stable states in a saline activated sludge microbial community over 9 years.</title>
        <authorList>
            <person name="Wang Y."/>
            <person name="Ye J."/>
            <person name="Ju F."/>
            <person name="Liu L."/>
            <person name="Boyd J.A."/>
            <person name="Deng Y."/>
            <person name="Parks D.H."/>
            <person name="Jiang X."/>
            <person name="Yin X."/>
            <person name="Woodcroft B.J."/>
            <person name="Tyson G.W."/>
            <person name="Hugenholtz P."/>
            <person name="Polz M.F."/>
            <person name="Zhang T."/>
        </authorList>
    </citation>
    <scope>NUCLEOTIDE SEQUENCE</scope>
    <source>
        <strain evidence="2">HKST-UBA10</strain>
    </source>
</reference>
<sequence>MLDIKNITIRKPVDQDLPAMSRIGVDGWYQNFIDEDRGVDADVLKNTYGQEYDNPIKVDSLRNKVMNDANTCFVADFEGKVIGWIDLENLHTPDISWLNIYVDKAWQGKGVGRLLMNSILEKHGNIEIHVAIPEKANLKGFYEKFGFVEYPVTERVDVPGKLFMLQMKRDPS</sequence>